<dbReference type="OMA" id="WHAHVIP"/>
<dbReference type="Proteomes" id="UP000028761">
    <property type="component" value="Chromosome 1"/>
</dbReference>
<dbReference type="Ensembl" id="ENSPANT00000068215.1">
    <property type="protein sequence ID" value="ENSPANP00000047852.1"/>
    <property type="gene ID" value="ENSPANG00000039335.1"/>
</dbReference>
<evidence type="ECO:0000313" key="3">
    <source>
        <dbReference type="Ensembl" id="ENSPANP00000047852.1"/>
    </source>
</evidence>
<evidence type="ECO:0008006" key="5">
    <source>
        <dbReference type="Google" id="ProtNLM"/>
    </source>
</evidence>
<feature type="region of interest" description="Disordered" evidence="1">
    <location>
        <begin position="77"/>
        <end position="107"/>
    </location>
</feature>
<accession>A0A8I5QZ35</accession>
<keyword evidence="2" id="KW-0732">Signal</keyword>
<proteinExistence type="predicted"/>
<organism evidence="3 4">
    <name type="scientific">Papio anubis</name>
    <name type="common">Olive baboon</name>
    <dbReference type="NCBI Taxonomy" id="9555"/>
    <lineage>
        <taxon>Eukaryota</taxon>
        <taxon>Metazoa</taxon>
        <taxon>Chordata</taxon>
        <taxon>Craniata</taxon>
        <taxon>Vertebrata</taxon>
        <taxon>Euteleostomi</taxon>
        <taxon>Mammalia</taxon>
        <taxon>Eutheria</taxon>
        <taxon>Euarchontoglires</taxon>
        <taxon>Primates</taxon>
        <taxon>Haplorrhini</taxon>
        <taxon>Catarrhini</taxon>
        <taxon>Cercopithecidae</taxon>
        <taxon>Cercopithecinae</taxon>
        <taxon>Papio</taxon>
    </lineage>
</organism>
<dbReference type="GeneTree" id="ENSGT00940000163244"/>
<evidence type="ECO:0000256" key="2">
    <source>
        <dbReference type="SAM" id="SignalP"/>
    </source>
</evidence>
<reference evidence="3 4" key="1">
    <citation type="submission" date="2012-03" db="EMBL/GenBank/DDBJ databases">
        <title>Whole Genome Assembly of Papio anubis.</title>
        <authorList>
            <person name="Liu Y.L."/>
            <person name="Abraham K.A."/>
            <person name="Akbar H.A."/>
            <person name="Ali S.A."/>
            <person name="Anosike U.A."/>
            <person name="Aqrawi P.A."/>
            <person name="Arias F.A."/>
            <person name="Attaway T.A."/>
            <person name="Awwad R.A."/>
            <person name="Babu C.B."/>
            <person name="Bandaranaike D.B."/>
            <person name="Battles P.B."/>
            <person name="Bell A.B."/>
            <person name="Beltran B.B."/>
            <person name="Berhane-Mersha D.B."/>
            <person name="Bess C.B."/>
            <person name="Bickham C.B."/>
            <person name="Bolden T.B."/>
            <person name="Carter K.C."/>
            <person name="Chau D.C."/>
            <person name="Chavez A.C."/>
            <person name="Clerc-Blankenburg K.C."/>
            <person name="Coyle M.C."/>
            <person name="Dao M.D."/>
            <person name="Davila M.L.D."/>
            <person name="Davy-Carroll L.D."/>
            <person name="Denson S.D."/>
            <person name="Dinh H.D."/>
            <person name="Fernandez S.F."/>
            <person name="Fernando P.F."/>
            <person name="Forbes L.F."/>
            <person name="Francis C.F."/>
            <person name="Francisco L.F."/>
            <person name="Fu Q.F."/>
            <person name="Garcia-Iii R.G."/>
            <person name="Garrett T.G."/>
            <person name="Gross S.G."/>
            <person name="Gubbala S.G."/>
            <person name="Hirani K.H."/>
            <person name="Hogues M.H."/>
            <person name="Hollins B.H."/>
            <person name="Jackson L.J."/>
            <person name="Javaid M.J."/>
            <person name="Jhangiani S.J."/>
            <person name="Johnson A.J."/>
            <person name="Johnson B.J."/>
            <person name="Jones J.J."/>
            <person name="Joshi V.J."/>
            <person name="Kalu J.K."/>
            <person name="Khan N.K."/>
            <person name="Korchina V.K."/>
            <person name="Kovar C.K."/>
            <person name="Lago L.L."/>
            <person name="Lara F.L."/>
            <person name="Le T.-K.L."/>
            <person name="Lee S.L."/>
            <person name="Legall-Iii F.L."/>
            <person name="Lemon S.L."/>
            <person name="Liu J.L."/>
            <person name="Liu Y.-S.L."/>
            <person name="Liyanage D.L."/>
            <person name="Lopez J.L."/>
            <person name="Lorensuhewa L.L."/>
            <person name="Mata R.M."/>
            <person name="Mathew T.M."/>
            <person name="Mercado C.M."/>
            <person name="Mercado I.M."/>
            <person name="Morales K.M."/>
            <person name="Morgan M.M."/>
            <person name="Munidasa M.M."/>
            <person name="Ngo D.N."/>
            <person name="Nguyen L.N."/>
            <person name="Nguyen T.N."/>
            <person name="Nguyen N.N."/>
            <person name="Obregon M.O."/>
            <person name="Okwuonu G.O."/>
            <person name="Ongeri F.O."/>
            <person name="Onwere C.O."/>
            <person name="Osifeso I.O."/>
            <person name="Parra A.P."/>
            <person name="Patil S.P."/>
            <person name="Perez A.P."/>
            <person name="Perez Y.P."/>
            <person name="Pham C.P."/>
            <person name="Pu L.-L.P."/>
            <person name="Puazo M.P."/>
            <person name="Quiroz J.Q."/>
            <person name="Rouhana J.R."/>
            <person name="Ruiz M.R."/>
            <person name="Ruiz S.-J.R."/>
            <person name="Saada N.S."/>
            <person name="Santibanez J.S."/>
            <person name="Scheel M.S."/>
            <person name="Schneider B.S."/>
            <person name="Simmons D.S."/>
            <person name="Sisson I.S."/>
            <person name="Tang L.-Y.T."/>
            <person name="Thornton R.T."/>
            <person name="Tisius J.T."/>
            <person name="Toledanes G.T."/>
            <person name="Trejos Z.T."/>
            <person name="Usmani K.U."/>
            <person name="Varghese R.V."/>
            <person name="Vattathil S.V."/>
            <person name="Vee V.V."/>
            <person name="Walker D.W."/>
            <person name="Weissenberger G.W."/>
            <person name="White C.W."/>
            <person name="Williams A.W."/>
            <person name="Woodworth J.W."/>
            <person name="Wright R.W."/>
            <person name="Zhu Y.Z."/>
            <person name="Han Y.H."/>
            <person name="Newsham I.N."/>
            <person name="Nazareth L.N."/>
            <person name="Worley K.W."/>
            <person name="Muzny D.M."/>
            <person name="Rogers J.R."/>
            <person name="Gibbs R.G."/>
        </authorList>
    </citation>
    <scope>NUCLEOTIDE SEQUENCE [LARGE SCALE GENOMIC DNA]</scope>
</reference>
<feature type="signal peptide" evidence="2">
    <location>
        <begin position="1"/>
        <end position="25"/>
    </location>
</feature>
<keyword evidence="4" id="KW-1185">Reference proteome</keyword>
<feature type="chain" id="PRO_5035294068" description="Secreted protein" evidence="2">
    <location>
        <begin position="26"/>
        <end position="107"/>
    </location>
</feature>
<sequence>MLWLFLLKKWLRPVILALWEAEVGGSPEVRSLRPAWPTWQNPVSTKNTKISWAWWWAPVTQLLGRLRQENCWNPGGRRCSEPRSLHCTPAWGTERDSISNKQTKEVT</sequence>
<dbReference type="AlphaFoldDB" id="A0A8I5QZ35"/>
<feature type="compositionally biased region" description="Basic and acidic residues" evidence="1">
    <location>
        <begin position="93"/>
        <end position="107"/>
    </location>
</feature>
<reference evidence="3" key="2">
    <citation type="submission" date="2025-08" db="UniProtKB">
        <authorList>
            <consortium name="Ensembl"/>
        </authorList>
    </citation>
    <scope>IDENTIFICATION</scope>
</reference>
<evidence type="ECO:0000313" key="4">
    <source>
        <dbReference type="Proteomes" id="UP000028761"/>
    </source>
</evidence>
<name>A0A8I5QZ35_PAPAN</name>
<reference evidence="3" key="3">
    <citation type="submission" date="2025-09" db="UniProtKB">
        <authorList>
            <consortium name="Ensembl"/>
        </authorList>
    </citation>
    <scope>IDENTIFICATION</scope>
</reference>
<protein>
    <recommendedName>
        <fullName evidence="5">Secreted protein</fullName>
    </recommendedName>
</protein>
<evidence type="ECO:0000256" key="1">
    <source>
        <dbReference type="SAM" id="MobiDB-lite"/>
    </source>
</evidence>